<proteinExistence type="predicted"/>
<feature type="compositionally biased region" description="Acidic residues" evidence="1">
    <location>
        <begin position="159"/>
        <end position="183"/>
    </location>
</feature>
<accession>A0A9P0CWD4</accession>
<organism evidence="2 3">
    <name type="scientific">Psylliodes chrysocephalus</name>
    <dbReference type="NCBI Taxonomy" id="3402493"/>
    <lineage>
        <taxon>Eukaryota</taxon>
        <taxon>Metazoa</taxon>
        <taxon>Ecdysozoa</taxon>
        <taxon>Arthropoda</taxon>
        <taxon>Hexapoda</taxon>
        <taxon>Insecta</taxon>
        <taxon>Pterygota</taxon>
        <taxon>Neoptera</taxon>
        <taxon>Endopterygota</taxon>
        <taxon>Coleoptera</taxon>
        <taxon>Polyphaga</taxon>
        <taxon>Cucujiformia</taxon>
        <taxon>Chrysomeloidea</taxon>
        <taxon>Chrysomelidae</taxon>
        <taxon>Galerucinae</taxon>
        <taxon>Alticini</taxon>
        <taxon>Psylliodes</taxon>
    </lineage>
</organism>
<reference evidence="2" key="1">
    <citation type="submission" date="2022-01" db="EMBL/GenBank/DDBJ databases">
        <authorList>
            <person name="King R."/>
        </authorList>
    </citation>
    <scope>NUCLEOTIDE SEQUENCE</scope>
</reference>
<protein>
    <submittedName>
        <fullName evidence="2">Uncharacterized protein</fullName>
    </submittedName>
</protein>
<dbReference type="EMBL" id="OV651815">
    <property type="protein sequence ID" value="CAH1107708.1"/>
    <property type="molecule type" value="Genomic_DNA"/>
</dbReference>
<sequence>MDNLIDYGLRLTLALYGIPKDELTSVKPAIELVQSYRAKMYAEASNNKKVDLARIIPTELTEHIKRVQFQVQAWYGSQGQDETLDPLEWGWEFVDGELSPVTMTQEAGSEEILNKISCSCQTDCGTRCGCCRKGLECSLACNHCDGNCSNQKGTSNGAEDTDKEEDEEGIEDKEGEEEFEQDV</sequence>
<keyword evidence="3" id="KW-1185">Reference proteome</keyword>
<name>A0A9P0CWD4_9CUCU</name>
<dbReference type="AlphaFoldDB" id="A0A9P0CWD4"/>
<evidence type="ECO:0000313" key="3">
    <source>
        <dbReference type="Proteomes" id="UP001153636"/>
    </source>
</evidence>
<feature type="region of interest" description="Disordered" evidence="1">
    <location>
        <begin position="150"/>
        <end position="183"/>
    </location>
</feature>
<dbReference type="OrthoDB" id="8195485at2759"/>
<evidence type="ECO:0000313" key="2">
    <source>
        <dbReference type="EMBL" id="CAH1107708.1"/>
    </source>
</evidence>
<evidence type="ECO:0000256" key="1">
    <source>
        <dbReference type="SAM" id="MobiDB-lite"/>
    </source>
</evidence>
<gene>
    <name evidence="2" type="ORF">PSYICH_LOCUS9170</name>
</gene>
<dbReference type="Proteomes" id="UP001153636">
    <property type="component" value="Chromosome 3"/>
</dbReference>